<evidence type="ECO:0000313" key="1">
    <source>
        <dbReference type="EMBL" id="RDX00735.1"/>
    </source>
</evidence>
<evidence type="ECO:0000313" key="2">
    <source>
        <dbReference type="Proteomes" id="UP000257055"/>
    </source>
</evidence>
<accession>A0A3D8TPK9</accession>
<dbReference type="EMBL" id="LARY01000002">
    <property type="protein sequence ID" value="RDX00735.1"/>
    <property type="molecule type" value="Genomic_DNA"/>
</dbReference>
<comment type="caution">
    <text evidence="1">The sequence shown here is derived from an EMBL/GenBank/DDBJ whole genome shotgun (WGS) entry which is preliminary data.</text>
</comment>
<reference evidence="2" key="1">
    <citation type="submission" date="2015-04" db="EMBL/GenBank/DDBJ databases">
        <authorList>
            <person name="Schardt J."/>
            <person name="Mueller-Herbst S."/>
            <person name="Scherer S."/>
            <person name="Huptas C."/>
        </authorList>
    </citation>
    <scope>NUCLEOTIDE SEQUENCE [LARGE SCALE GENOMIC DNA]</scope>
    <source>
        <strain evidence="2">Kiel-L1</strain>
    </source>
</reference>
<keyword evidence="2" id="KW-1185">Reference proteome</keyword>
<organism evidence="1 2">
    <name type="scientific">Listeria kieliensis</name>
    <dbReference type="NCBI Taxonomy" id="1621700"/>
    <lineage>
        <taxon>Bacteria</taxon>
        <taxon>Bacillati</taxon>
        <taxon>Bacillota</taxon>
        <taxon>Bacilli</taxon>
        <taxon>Bacillales</taxon>
        <taxon>Listeriaceae</taxon>
        <taxon>Listeria</taxon>
    </lineage>
</organism>
<name>A0A3D8TPK9_9LIST</name>
<gene>
    <name evidence="1" type="ORF">UR08_07055</name>
</gene>
<proteinExistence type="predicted"/>
<protein>
    <submittedName>
        <fullName evidence="1">Uncharacterized protein</fullName>
    </submittedName>
</protein>
<dbReference type="Proteomes" id="UP000257055">
    <property type="component" value="Unassembled WGS sequence"/>
</dbReference>
<dbReference type="AlphaFoldDB" id="A0A3D8TPK9"/>
<sequence>MMNKKQLEKVKKEDVFNYAKDDGIIGADNIYIYYFDDPEKASDQEIEDICNTVGPYMQSVYFAEDPYGVYHELAGSRFGGYVKCNLWKETIETQKQMLQLFLYGDANPELNRIFLFKDKKRLNAGENVFLDANMVVMAPILDVRAVGFFSKGIDLELFFKCL</sequence>